<sequence>MKGKKIKEACGIFGIVAKESANVYGKIYYGLFALQHRGQESAGIATSKIDTNNTDNTNNTNNTYKGIKIKIVKDMGIVPEALRNKFIEGNIGIGHVRYSTTGSSSVENSQPIQIKCGEEIFAIAHNGNITNTEEIRQKLKGATFLTTTDSEVIANLITHYYAINKNFLESVKLAMNEIVGSYCLVILYKNNVIAVRDPKGFRPMVIGKNEEGEICIASETCALDAIGFSYIRDVEPGEIFVTECVSKKENHIAFSGFENNAQNQNYSQNDNNKISSLKISSSTYSLLKDKISYCMFEYVYFARADSVINGASIYQIRKDLGKILASESYVDADIVIPVPDSGITAAIGYAEQCIENHKRIGYSEGLMKNRYSGRTFILPNQADREKELCTKLNPIKTEVEGKRIILVDDSIVRGTTIKRIIKILRDKGAKEVHIRVSCPPIKFPCKFGIDMQTAKEFIASDNSVDEIAALIGADSLQYISMEGLFRAIGTKNLCDACLTGISPVTEKQMKLIE</sequence>
<comment type="similarity">
    <text evidence="2">In the C-terminal section; belongs to the purine/pyrimidine phosphoribosyltransferase family.</text>
</comment>
<evidence type="ECO:0000256" key="4">
    <source>
        <dbReference type="ARBA" id="ARBA00022676"/>
    </source>
</evidence>
<dbReference type="AlphaFoldDB" id="A0A098E9D6"/>
<dbReference type="InterPro" id="IPR005854">
    <property type="entry name" value="PurF"/>
</dbReference>
<dbReference type="Pfam" id="PF00156">
    <property type="entry name" value="Pribosyltran"/>
    <property type="match status" value="1"/>
</dbReference>
<dbReference type="InterPro" id="IPR035584">
    <property type="entry name" value="PurF_N"/>
</dbReference>
<comment type="pathway">
    <text evidence="1">Purine metabolism; IMP biosynthesis via de novo pathway; N(1)-(5-phospho-D-ribosyl)glycinamide from 5-phospho-alpha-D-ribose 1-diphosphate: step 1/2.</text>
</comment>
<feature type="domain" description="Glutamine amidotransferase type-2" evidence="8">
    <location>
        <begin position="10"/>
        <end position="245"/>
    </location>
</feature>
<evidence type="ECO:0000256" key="3">
    <source>
        <dbReference type="ARBA" id="ARBA00011941"/>
    </source>
</evidence>
<dbReference type="GO" id="GO:0004044">
    <property type="term" value="F:amidophosphoribosyltransferase activity"/>
    <property type="evidence" value="ECO:0007669"/>
    <property type="project" value="UniProtKB-EC"/>
</dbReference>
<keyword evidence="6" id="KW-0658">Purine biosynthesis</keyword>
<accession>A0A098E9D6</accession>
<evidence type="ECO:0000256" key="2">
    <source>
        <dbReference type="ARBA" id="ARBA00010138"/>
    </source>
</evidence>
<dbReference type="Gene3D" id="3.60.20.10">
    <property type="entry name" value="Glutamine Phosphoribosylpyrophosphate, subunit 1, domain 1"/>
    <property type="match status" value="1"/>
</dbReference>
<dbReference type="SUPFAM" id="SSF56235">
    <property type="entry name" value="N-terminal nucleophile aminohydrolases (Ntn hydrolases)"/>
    <property type="match status" value="1"/>
</dbReference>
<dbReference type="EMBL" id="CCXY01000173">
    <property type="protein sequence ID" value="CEG12623.1"/>
    <property type="molecule type" value="Genomic_DNA"/>
</dbReference>
<dbReference type="PANTHER" id="PTHR11907">
    <property type="entry name" value="AMIDOPHOSPHORIBOSYLTRANSFERASE"/>
    <property type="match status" value="1"/>
</dbReference>
<dbReference type="CDD" id="cd00715">
    <property type="entry name" value="GPATase_N"/>
    <property type="match status" value="1"/>
</dbReference>
<keyword evidence="5 9" id="KW-0808">Transferase</keyword>
<dbReference type="PROSITE" id="PS51278">
    <property type="entry name" value="GATASE_TYPE_2"/>
    <property type="match status" value="1"/>
</dbReference>
<dbReference type="EC" id="2.4.2.14" evidence="3"/>
<gene>
    <name evidence="9" type="primary">purF</name>
    <name evidence="9" type="ORF">MSIBF_A2540003</name>
</gene>
<keyword evidence="4 9" id="KW-0328">Glycosyltransferase</keyword>
<reference evidence="9" key="1">
    <citation type="submission" date="2014-09" db="EMBL/GenBank/DDBJ databases">
        <authorList>
            <person name="Probst J Alexander"/>
        </authorList>
    </citation>
    <scope>NUCLEOTIDE SEQUENCE</scope>
</reference>
<dbReference type="PIRSF" id="PIRSF000485">
    <property type="entry name" value="Amd_phspho_trans"/>
    <property type="match status" value="1"/>
</dbReference>
<dbReference type="Pfam" id="PF13537">
    <property type="entry name" value="GATase_7"/>
    <property type="match status" value="1"/>
</dbReference>
<name>A0A098E9D6_9ZZZZ</name>
<keyword evidence="7" id="KW-0315">Glutamine amidotransferase</keyword>
<dbReference type="Gene3D" id="3.40.50.2020">
    <property type="match status" value="1"/>
</dbReference>
<evidence type="ECO:0000256" key="1">
    <source>
        <dbReference type="ARBA" id="ARBA00005209"/>
    </source>
</evidence>
<dbReference type="GO" id="GO:0006189">
    <property type="term" value="P:'de novo' IMP biosynthetic process"/>
    <property type="evidence" value="ECO:0007669"/>
    <property type="project" value="UniProtKB-UniPathway"/>
</dbReference>
<dbReference type="GO" id="GO:0009113">
    <property type="term" value="P:purine nucleobase biosynthetic process"/>
    <property type="evidence" value="ECO:0007669"/>
    <property type="project" value="InterPro"/>
</dbReference>
<dbReference type="InterPro" id="IPR029057">
    <property type="entry name" value="PRTase-like"/>
</dbReference>
<dbReference type="InterPro" id="IPR000836">
    <property type="entry name" value="PRTase_dom"/>
</dbReference>
<evidence type="ECO:0000256" key="6">
    <source>
        <dbReference type="ARBA" id="ARBA00022755"/>
    </source>
</evidence>
<dbReference type="InterPro" id="IPR017932">
    <property type="entry name" value="GATase_2_dom"/>
</dbReference>
<dbReference type="UniPathway" id="UPA00074">
    <property type="reaction ID" value="UER00124"/>
</dbReference>
<dbReference type="SUPFAM" id="SSF53271">
    <property type="entry name" value="PRTase-like"/>
    <property type="match status" value="1"/>
</dbReference>
<organism evidence="9">
    <name type="scientific">groundwater metagenome</name>
    <dbReference type="NCBI Taxonomy" id="717931"/>
    <lineage>
        <taxon>unclassified sequences</taxon>
        <taxon>metagenomes</taxon>
        <taxon>ecological metagenomes</taxon>
    </lineage>
</organism>
<proteinExistence type="inferred from homology"/>
<dbReference type="InterPro" id="IPR029055">
    <property type="entry name" value="Ntn_hydrolases_N"/>
</dbReference>
<evidence type="ECO:0000256" key="5">
    <source>
        <dbReference type="ARBA" id="ARBA00022679"/>
    </source>
</evidence>
<dbReference type="CDD" id="cd06223">
    <property type="entry name" value="PRTases_typeI"/>
    <property type="match status" value="1"/>
</dbReference>
<dbReference type="HAMAP" id="MF_01931">
    <property type="entry name" value="PurF"/>
    <property type="match status" value="1"/>
</dbReference>
<evidence type="ECO:0000259" key="8">
    <source>
        <dbReference type="PROSITE" id="PS51278"/>
    </source>
</evidence>
<evidence type="ECO:0000313" key="9">
    <source>
        <dbReference type="EMBL" id="CEG12623.1"/>
    </source>
</evidence>
<evidence type="ECO:0000256" key="7">
    <source>
        <dbReference type="ARBA" id="ARBA00022962"/>
    </source>
</evidence>
<protein>
    <recommendedName>
        <fullName evidence="3">amidophosphoribosyltransferase</fullName>
        <ecNumber evidence="3">2.4.2.14</ecNumber>
    </recommendedName>
</protein>